<dbReference type="CDD" id="cd03311">
    <property type="entry name" value="CIMS_C_terminal_like"/>
    <property type="match status" value="1"/>
</dbReference>
<gene>
    <name evidence="2" type="ORF">GALMADRAFT_228198</name>
</gene>
<dbReference type="AlphaFoldDB" id="A0A067SS80"/>
<dbReference type="SUPFAM" id="SSF51726">
    <property type="entry name" value="UROD/MetE-like"/>
    <property type="match status" value="1"/>
</dbReference>
<accession>A0A067SS80</accession>
<dbReference type="OrthoDB" id="7772923at2759"/>
<dbReference type="STRING" id="685588.A0A067SS80"/>
<feature type="domain" description="Cobalamin-independent methionine synthase MetE C-terminal/archaeal" evidence="1">
    <location>
        <begin position="20"/>
        <end position="374"/>
    </location>
</feature>
<name>A0A067SS80_GALM3</name>
<dbReference type="InterPro" id="IPR038071">
    <property type="entry name" value="UROD/MetE-like_sf"/>
</dbReference>
<dbReference type="PANTHER" id="PTHR43844:SF2">
    <property type="entry name" value="SYNTHASE, VITAMIN-B12 INDEPENDENT, PUTATIVE (AFU_ORTHOLOGUE AFUA_3G12060)-RELATED"/>
    <property type="match status" value="1"/>
</dbReference>
<dbReference type="GO" id="GO:0003871">
    <property type="term" value="F:5-methyltetrahydropteroyltriglutamate-homocysteine S-methyltransferase activity"/>
    <property type="evidence" value="ECO:0007669"/>
    <property type="project" value="InterPro"/>
</dbReference>
<evidence type="ECO:0000259" key="1">
    <source>
        <dbReference type="Pfam" id="PF01717"/>
    </source>
</evidence>
<dbReference type="EMBL" id="KL142385">
    <property type="protein sequence ID" value="KDR73746.1"/>
    <property type="molecule type" value="Genomic_DNA"/>
</dbReference>
<dbReference type="Proteomes" id="UP000027222">
    <property type="component" value="Unassembled WGS sequence"/>
</dbReference>
<dbReference type="Gene3D" id="3.20.20.210">
    <property type="match status" value="1"/>
</dbReference>
<organism evidence="2 3">
    <name type="scientific">Galerina marginata (strain CBS 339.88)</name>
    <dbReference type="NCBI Taxonomy" id="685588"/>
    <lineage>
        <taxon>Eukaryota</taxon>
        <taxon>Fungi</taxon>
        <taxon>Dikarya</taxon>
        <taxon>Basidiomycota</taxon>
        <taxon>Agaricomycotina</taxon>
        <taxon>Agaricomycetes</taxon>
        <taxon>Agaricomycetidae</taxon>
        <taxon>Agaricales</taxon>
        <taxon>Agaricineae</taxon>
        <taxon>Strophariaceae</taxon>
        <taxon>Galerina</taxon>
    </lineage>
</organism>
<protein>
    <recommendedName>
        <fullName evidence="1">Cobalamin-independent methionine synthase MetE C-terminal/archaeal domain-containing protein</fullName>
    </recommendedName>
</protein>
<dbReference type="InterPro" id="IPR002629">
    <property type="entry name" value="Met_Synth_C/arc"/>
</dbReference>
<evidence type="ECO:0000313" key="2">
    <source>
        <dbReference type="EMBL" id="KDR73746.1"/>
    </source>
</evidence>
<dbReference type="GO" id="GO:0008270">
    <property type="term" value="F:zinc ion binding"/>
    <property type="evidence" value="ECO:0007669"/>
    <property type="project" value="InterPro"/>
</dbReference>
<dbReference type="HOGENOM" id="CLU_058877_0_0_1"/>
<dbReference type="Pfam" id="PF01717">
    <property type="entry name" value="Meth_synt_2"/>
    <property type="match status" value="1"/>
</dbReference>
<keyword evidence="3" id="KW-1185">Reference proteome</keyword>
<reference evidence="3" key="1">
    <citation type="journal article" date="2014" name="Proc. Natl. Acad. Sci. U.S.A.">
        <title>Extensive sampling of basidiomycete genomes demonstrates inadequacy of the white-rot/brown-rot paradigm for wood decay fungi.</title>
        <authorList>
            <person name="Riley R."/>
            <person name="Salamov A.A."/>
            <person name="Brown D.W."/>
            <person name="Nagy L.G."/>
            <person name="Floudas D."/>
            <person name="Held B.W."/>
            <person name="Levasseur A."/>
            <person name="Lombard V."/>
            <person name="Morin E."/>
            <person name="Otillar R."/>
            <person name="Lindquist E.A."/>
            <person name="Sun H."/>
            <person name="LaButti K.M."/>
            <person name="Schmutz J."/>
            <person name="Jabbour D."/>
            <person name="Luo H."/>
            <person name="Baker S.E."/>
            <person name="Pisabarro A.G."/>
            <person name="Walton J.D."/>
            <person name="Blanchette R.A."/>
            <person name="Henrissat B."/>
            <person name="Martin F."/>
            <person name="Cullen D."/>
            <person name="Hibbett D.S."/>
            <person name="Grigoriev I.V."/>
        </authorList>
    </citation>
    <scope>NUCLEOTIDE SEQUENCE [LARGE SCALE GENOMIC DNA]</scope>
    <source>
        <strain evidence="3">CBS 339.88</strain>
    </source>
</reference>
<dbReference type="PANTHER" id="PTHR43844">
    <property type="entry name" value="METHIONINE SYNTHASE"/>
    <property type="match status" value="1"/>
</dbReference>
<dbReference type="GO" id="GO:0009086">
    <property type="term" value="P:methionine biosynthetic process"/>
    <property type="evidence" value="ECO:0007669"/>
    <property type="project" value="InterPro"/>
</dbReference>
<proteinExistence type="predicted"/>
<evidence type="ECO:0000313" key="3">
    <source>
        <dbReference type="Proteomes" id="UP000027222"/>
    </source>
</evidence>
<sequence>MTSSASSTLHLNPPYRADHIGSLLRPKALHQKRQDLQEGKCSKEDLKEAEDESVKHVLKLQREVGIKNVTDGEMRRGFFWDGIFEKMDGMTYMPRRPITDSKWYNPEIKLLTSMGVDHEETVFCTGKIKRTKPFYVDDFKYAKALVPPEDVKFIKVTMVSPIWMHRRHGSDKTYDLSVYSNDEEYFDDIGKAFREEVKDLYDLGCRHIQIDDPNFCFLCSEEVIGDMQTAGVDNEAVLDTYIRAVNRVTQDRPANLTMSLHMCRGNLNIGRNFTEGGYGRIAAKAFNLIDVDAFYLEYDSEGAGDFQPLKHFPLGKVAVLGLVTTKSAKLESPEVLKARVHEAAKVMSEGNPNRTMEMALNQLCLSPQCGFASVWAGNALSEEDEIKKLKLVIDTAKDIWPDA</sequence>